<dbReference type="Proteomes" id="UP000054538">
    <property type="component" value="Unassembled WGS sequence"/>
</dbReference>
<keyword evidence="2" id="KW-1185">Reference proteome</keyword>
<dbReference type="HOGENOM" id="CLU_1971254_0_0_1"/>
<dbReference type="AlphaFoldDB" id="A0A0D0BX41"/>
<dbReference type="OrthoDB" id="3269274at2759"/>
<dbReference type="EMBL" id="KN827834">
    <property type="protein sequence ID" value="KIK75827.1"/>
    <property type="molecule type" value="Genomic_DNA"/>
</dbReference>
<organism evidence="1 2">
    <name type="scientific">Paxillus rubicundulus Ve08.2h10</name>
    <dbReference type="NCBI Taxonomy" id="930991"/>
    <lineage>
        <taxon>Eukaryota</taxon>
        <taxon>Fungi</taxon>
        <taxon>Dikarya</taxon>
        <taxon>Basidiomycota</taxon>
        <taxon>Agaricomycotina</taxon>
        <taxon>Agaricomycetes</taxon>
        <taxon>Agaricomycetidae</taxon>
        <taxon>Boletales</taxon>
        <taxon>Paxilineae</taxon>
        <taxon>Paxillaceae</taxon>
        <taxon>Paxillus</taxon>
    </lineage>
</organism>
<reference evidence="1 2" key="1">
    <citation type="submission" date="2014-04" db="EMBL/GenBank/DDBJ databases">
        <authorList>
            <consortium name="DOE Joint Genome Institute"/>
            <person name="Kuo A."/>
            <person name="Kohler A."/>
            <person name="Jargeat P."/>
            <person name="Nagy L.G."/>
            <person name="Floudas D."/>
            <person name="Copeland A."/>
            <person name="Barry K.W."/>
            <person name="Cichocki N."/>
            <person name="Veneault-Fourrey C."/>
            <person name="LaButti K."/>
            <person name="Lindquist E.A."/>
            <person name="Lipzen A."/>
            <person name="Lundell T."/>
            <person name="Morin E."/>
            <person name="Murat C."/>
            <person name="Sun H."/>
            <person name="Tunlid A."/>
            <person name="Henrissat B."/>
            <person name="Grigoriev I.V."/>
            <person name="Hibbett D.S."/>
            <person name="Martin F."/>
            <person name="Nordberg H.P."/>
            <person name="Cantor M.N."/>
            <person name="Hua S.X."/>
        </authorList>
    </citation>
    <scope>NUCLEOTIDE SEQUENCE [LARGE SCALE GENOMIC DNA]</scope>
    <source>
        <strain evidence="1 2">Ve08.2h10</strain>
    </source>
</reference>
<dbReference type="InParanoid" id="A0A0D0BX41"/>
<evidence type="ECO:0000313" key="2">
    <source>
        <dbReference type="Proteomes" id="UP000054538"/>
    </source>
</evidence>
<proteinExistence type="predicted"/>
<sequence length="127" mass="13725">MSTSTKPKSTSLLPNTGEKPAMFQAQKHFTMAGMAALSDSTFAQDFGNNECQAAIRAMLRHGAHLDGAHYHTRTPGGLHPAYAVFNPHNKSDKKLLSRTDLVEASLSDVFDAITIQDRLDGGISLLI</sequence>
<accession>A0A0D0BX41</accession>
<reference evidence="2" key="2">
    <citation type="submission" date="2015-01" db="EMBL/GenBank/DDBJ databases">
        <title>Evolutionary Origins and Diversification of the Mycorrhizal Mutualists.</title>
        <authorList>
            <consortium name="DOE Joint Genome Institute"/>
            <consortium name="Mycorrhizal Genomics Consortium"/>
            <person name="Kohler A."/>
            <person name="Kuo A."/>
            <person name="Nagy L.G."/>
            <person name="Floudas D."/>
            <person name="Copeland A."/>
            <person name="Barry K.W."/>
            <person name="Cichocki N."/>
            <person name="Veneault-Fourrey C."/>
            <person name="LaButti K."/>
            <person name="Lindquist E.A."/>
            <person name="Lipzen A."/>
            <person name="Lundell T."/>
            <person name="Morin E."/>
            <person name="Murat C."/>
            <person name="Riley R."/>
            <person name="Ohm R."/>
            <person name="Sun H."/>
            <person name="Tunlid A."/>
            <person name="Henrissat B."/>
            <person name="Grigoriev I.V."/>
            <person name="Hibbett D.S."/>
            <person name="Martin F."/>
        </authorList>
    </citation>
    <scope>NUCLEOTIDE SEQUENCE [LARGE SCALE GENOMIC DNA]</scope>
    <source>
        <strain evidence="2">Ve08.2h10</strain>
    </source>
</reference>
<evidence type="ECO:0000313" key="1">
    <source>
        <dbReference type="EMBL" id="KIK75827.1"/>
    </source>
</evidence>
<gene>
    <name evidence="1" type="ORF">PAXRUDRAFT_18648</name>
</gene>
<protein>
    <submittedName>
        <fullName evidence="1">Uncharacterized protein</fullName>
    </submittedName>
</protein>
<name>A0A0D0BX41_9AGAM</name>